<evidence type="ECO:0000313" key="7">
    <source>
        <dbReference type="Proteomes" id="UP000271700"/>
    </source>
</evidence>
<reference evidence="6 7" key="1">
    <citation type="submission" date="2018-10" db="EMBL/GenBank/DDBJ databases">
        <title>Genomic Encyclopedia of Archaeal and Bacterial Type Strains, Phase II (KMG-II): from individual species to whole genera.</title>
        <authorList>
            <person name="Goeker M."/>
        </authorList>
    </citation>
    <scope>NUCLEOTIDE SEQUENCE [LARGE SCALE GENOMIC DNA]</scope>
    <source>
        <strain evidence="6 7">DSM 29317</strain>
    </source>
</reference>
<sequence length="519" mass="56722">MTTEQLAQKARGRRGRRRDGGVPAPAIVQRPFAQLKRSYPAVELISDDQVEHIHQASLKLLSETGLDVLHDDARAAMKKAGADVRDGEERVRFDPDLINEAIASVPSEFTLHARNAQHNVTMGGNNIVFNMMASAPNCSDTDRGRRAGNQEDFRNFLRLAQMHNVLNVTGGYPVEPVDIHASIRHLDCIQDYIALTDKAYCIYSLGEERVSDAIEMTRIAHGLTHDQMRDQACMFSIINTNSPLQLDIPMMQGVMALSEMGQPVVITPFTLAGAMAPVTIAGAVTLQNAEALAGVAFTQIVRPGAPVMYGGFTSNVDMKTGSPAFGTPEYMKAQHIGGQLARRYGIPYRSSNVCAANTVDSQAAYEAVFSLWGAINGGANMLMHGAGWLEGGLCCSYEKVMLDIDLLQMVTEFLQPVSTSPEDLALEAINEVGPAGHFFGTEHTQARYRDAFYSPILSDWRNFETWQEAGSPIAIERANAEWKNRLATYEAPALDPAIRDELDAFVVKRKAEGGAATDF</sequence>
<comment type="similarity">
    <text evidence="1 4">Belongs to the trimethylamine methyltransferase family.</text>
</comment>
<dbReference type="InterPro" id="IPR038601">
    <property type="entry name" value="MttB-like_sf"/>
</dbReference>
<comment type="caution">
    <text evidence="6">The sequence shown here is derived from an EMBL/GenBank/DDBJ whole genome shotgun (WGS) entry which is preliminary data.</text>
</comment>
<dbReference type="GO" id="GO:0008168">
    <property type="term" value="F:methyltransferase activity"/>
    <property type="evidence" value="ECO:0007669"/>
    <property type="project" value="UniProtKB-KW"/>
</dbReference>
<dbReference type="STRING" id="981384.GCA_000192475_01080"/>
<dbReference type="PIRSF" id="PIRSF037567">
    <property type="entry name" value="MTTB_MeTrfase"/>
    <property type="match status" value="1"/>
</dbReference>
<dbReference type="EC" id="2.1.1.-" evidence="4"/>
<accession>A0A497ZU02</accession>
<gene>
    <name evidence="6" type="ORF">CLV75_2081</name>
</gene>
<keyword evidence="2 6" id="KW-0489">Methyltransferase</keyword>
<evidence type="ECO:0000256" key="4">
    <source>
        <dbReference type="PIRNR" id="PIRNR037567"/>
    </source>
</evidence>
<evidence type="ECO:0000256" key="2">
    <source>
        <dbReference type="ARBA" id="ARBA00022603"/>
    </source>
</evidence>
<dbReference type="GO" id="GO:0032259">
    <property type="term" value="P:methylation"/>
    <property type="evidence" value="ECO:0007669"/>
    <property type="project" value="UniProtKB-KW"/>
</dbReference>
<dbReference type="GO" id="GO:0015948">
    <property type="term" value="P:methanogenesis"/>
    <property type="evidence" value="ECO:0007669"/>
    <property type="project" value="UniProtKB-UniRule"/>
</dbReference>
<dbReference type="OrthoDB" id="5713681at2"/>
<evidence type="ECO:0000313" key="6">
    <source>
        <dbReference type="EMBL" id="RLK08406.1"/>
    </source>
</evidence>
<dbReference type="AlphaFoldDB" id="A0A497ZU02"/>
<dbReference type="InterPro" id="IPR010426">
    <property type="entry name" value="MTTB_MeTrfase"/>
</dbReference>
<dbReference type="Pfam" id="PF06253">
    <property type="entry name" value="MTTB"/>
    <property type="match status" value="1"/>
</dbReference>
<dbReference type="Gene3D" id="3.20.20.480">
    <property type="entry name" value="Trimethylamine methyltransferase-like"/>
    <property type="match status" value="1"/>
</dbReference>
<evidence type="ECO:0000256" key="5">
    <source>
        <dbReference type="SAM" id="MobiDB-lite"/>
    </source>
</evidence>
<name>A0A497ZU02_9RHOB</name>
<dbReference type="EMBL" id="RCCT01000002">
    <property type="protein sequence ID" value="RLK08406.1"/>
    <property type="molecule type" value="Genomic_DNA"/>
</dbReference>
<proteinExistence type="inferred from homology"/>
<feature type="region of interest" description="Disordered" evidence="5">
    <location>
        <begin position="1"/>
        <end position="25"/>
    </location>
</feature>
<evidence type="ECO:0000256" key="1">
    <source>
        <dbReference type="ARBA" id="ARBA00007137"/>
    </source>
</evidence>
<keyword evidence="7" id="KW-1185">Reference proteome</keyword>
<keyword evidence="3 4" id="KW-0808">Transferase</keyword>
<evidence type="ECO:0000256" key="3">
    <source>
        <dbReference type="ARBA" id="ARBA00022679"/>
    </source>
</evidence>
<dbReference type="Proteomes" id="UP000271700">
    <property type="component" value="Unassembled WGS sequence"/>
</dbReference>
<protein>
    <recommendedName>
        <fullName evidence="4">Methyltransferase</fullName>
        <ecNumber evidence="4">2.1.1.-</ecNumber>
    </recommendedName>
</protein>
<organism evidence="6 7">
    <name type="scientific">Ruegeria conchae</name>
    <dbReference type="NCBI Taxonomy" id="981384"/>
    <lineage>
        <taxon>Bacteria</taxon>
        <taxon>Pseudomonadati</taxon>
        <taxon>Pseudomonadota</taxon>
        <taxon>Alphaproteobacteria</taxon>
        <taxon>Rhodobacterales</taxon>
        <taxon>Roseobacteraceae</taxon>
        <taxon>Ruegeria</taxon>
    </lineage>
</organism>
<dbReference type="RefSeq" id="WP_010442712.1">
    <property type="nucleotide sequence ID" value="NZ_AEYW01000018.1"/>
</dbReference>